<evidence type="ECO:0000313" key="1">
    <source>
        <dbReference type="EMBL" id="CAK7266301.1"/>
    </source>
</evidence>
<reference evidence="1 2" key="1">
    <citation type="submission" date="2024-01" db="EMBL/GenBank/DDBJ databases">
        <authorList>
            <person name="Allen C."/>
            <person name="Tagirdzhanova G."/>
        </authorList>
    </citation>
    <scope>NUCLEOTIDE SEQUENCE [LARGE SCALE GENOMIC DNA]</scope>
    <source>
        <strain evidence="1 2">CBS 573.63</strain>
    </source>
</reference>
<keyword evidence="2" id="KW-1185">Reference proteome</keyword>
<proteinExistence type="predicted"/>
<protein>
    <submittedName>
        <fullName evidence="1">Uncharacterized protein</fullName>
    </submittedName>
</protein>
<dbReference type="Proteomes" id="UP001642501">
    <property type="component" value="Unassembled WGS sequence"/>
</dbReference>
<dbReference type="EMBL" id="CAWUOM010000024">
    <property type="protein sequence ID" value="CAK7266301.1"/>
    <property type="molecule type" value="Genomic_DNA"/>
</dbReference>
<evidence type="ECO:0000313" key="2">
    <source>
        <dbReference type="Proteomes" id="UP001642501"/>
    </source>
</evidence>
<name>A0ABP0DDK0_9PEZI</name>
<sequence length="233" mass="26456">MSSLAARRVARRPALEAKLRHMAQTLHPLVHAVTGDVHPYFPLTIFQYWLLNDEQLNALASFYHQRTPHPLKQLYPCPVLWPRRGLTLEDKRRKFGRFIGLRGCESPLWPDGLSQDSQWDTGLQQNGCGQDHLVSWYSQDSVCMPCAMRDINEILVSGDVVSVAYSNPMQAWETMDDAVTLVDMDVDMMDADKLDLDLEAESSTVDDIIESAQRARLEADTGAEELRRKAGHY</sequence>
<gene>
    <name evidence="1" type="ORF">SEPCBS57363_002021</name>
</gene>
<comment type="caution">
    <text evidence="1">The sequence shown here is derived from an EMBL/GenBank/DDBJ whole genome shotgun (WGS) entry which is preliminary data.</text>
</comment>
<accession>A0ABP0DDK0</accession>
<organism evidence="1 2">
    <name type="scientific">Sporothrix epigloea</name>
    <dbReference type="NCBI Taxonomy" id="1892477"/>
    <lineage>
        <taxon>Eukaryota</taxon>
        <taxon>Fungi</taxon>
        <taxon>Dikarya</taxon>
        <taxon>Ascomycota</taxon>
        <taxon>Pezizomycotina</taxon>
        <taxon>Sordariomycetes</taxon>
        <taxon>Sordariomycetidae</taxon>
        <taxon>Ophiostomatales</taxon>
        <taxon>Ophiostomataceae</taxon>
        <taxon>Sporothrix</taxon>
    </lineage>
</organism>